<dbReference type="InterPro" id="IPR036645">
    <property type="entry name" value="Elafin-like_sf"/>
</dbReference>
<dbReference type="CDD" id="cd00199">
    <property type="entry name" value="WAP"/>
    <property type="match status" value="1"/>
</dbReference>
<dbReference type="Pfam" id="PF00095">
    <property type="entry name" value="WAP"/>
    <property type="match status" value="1"/>
</dbReference>
<protein>
    <submittedName>
        <fullName evidence="2">Whey acidic protein</fullName>
    </submittedName>
</protein>
<dbReference type="InterPro" id="IPR008197">
    <property type="entry name" value="WAP_dom"/>
</dbReference>
<dbReference type="PROSITE" id="PS51390">
    <property type="entry name" value="WAP"/>
    <property type="match status" value="1"/>
</dbReference>
<dbReference type="Proteomes" id="UP000030759">
    <property type="component" value="Unassembled WGS sequence"/>
</dbReference>
<gene>
    <name evidence="2" type="ORF">H671_1g3093</name>
</gene>
<dbReference type="EMBL" id="KE665972">
    <property type="protein sequence ID" value="ERE88386.1"/>
    <property type="molecule type" value="Genomic_DNA"/>
</dbReference>
<reference evidence="3" key="1">
    <citation type="journal article" date="2013" name="Nat. Biotechnol.">
        <title>Chinese hamster genome sequenced from sorted chromosomes.</title>
        <authorList>
            <person name="Brinkrolf K."/>
            <person name="Rupp O."/>
            <person name="Laux H."/>
            <person name="Kollin F."/>
            <person name="Ernst W."/>
            <person name="Linke B."/>
            <person name="Kofler R."/>
            <person name="Romand S."/>
            <person name="Hesse F."/>
            <person name="Budach W.E."/>
            <person name="Galosy S."/>
            <person name="Muller D."/>
            <person name="Noll T."/>
            <person name="Wienberg J."/>
            <person name="Jostock T."/>
            <person name="Leonard M."/>
            <person name="Grillari J."/>
            <person name="Tauch A."/>
            <person name="Goesmann A."/>
            <person name="Helk B."/>
            <person name="Mott J.E."/>
            <person name="Puhler A."/>
            <person name="Borth N."/>
        </authorList>
    </citation>
    <scope>NUCLEOTIDE SEQUENCE [LARGE SCALE GENOMIC DNA]</scope>
    <source>
        <strain evidence="3">17A/GY</strain>
    </source>
</reference>
<organism evidence="2 3">
    <name type="scientific">Cricetulus griseus</name>
    <name type="common">Chinese hamster</name>
    <name type="synonym">Cricetulus barabensis griseus</name>
    <dbReference type="NCBI Taxonomy" id="10029"/>
    <lineage>
        <taxon>Eukaryota</taxon>
        <taxon>Metazoa</taxon>
        <taxon>Chordata</taxon>
        <taxon>Craniata</taxon>
        <taxon>Vertebrata</taxon>
        <taxon>Euteleostomi</taxon>
        <taxon>Mammalia</taxon>
        <taxon>Eutheria</taxon>
        <taxon>Euarchontoglires</taxon>
        <taxon>Glires</taxon>
        <taxon>Rodentia</taxon>
        <taxon>Myomorpha</taxon>
        <taxon>Muroidea</taxon>
        <taxon>Cricetidae</taxon>
        <taxon>Cricetinae</taxon>
        <taxon>Cricetulus</taxon>
    </lineage>
</organism>
<proteinExistence type="predicted"/>
<evidence type="ECO:0000259" key="1">
    <source>
        <dbReference type="PROSITE" id="PS51390"/>
    </source>
</evidence>
<accession>A0A061IP18</accession>
<dbReference type="Gene3D" id="4.10.75.10">
    <property type="entry name" value="Elafin-like"/>
    <property type="match status" value="1"/>
</dbReference>
<dbReference type="AlphaFoldDB" id="A0A061IP18"/>
<dbReference type="GO" id="GO:0005576">
    <property type="term" value="C:extracellular region"/>
    <property type="evidence" value="ECO:0007669"/>
    <property type="project" value="InterPro"/>
</dbReference>
<evidence type="ECO:0000313" key="2">
    <source>
        <dbReference type="EMBL" id="ERE88386.1"/>
    </source>
</evidence>
<feature type="domain" description="WAP" evidence="1">
    <location>
        <begin position="117"/>
        <end position="168"/>
    </location>
</feature>
<dbReference type="PRINTS" id="PR00003">
    <property type="entry name" value="4DISULPHCORE"/>
</dbReference>
<dbReference type="GO" id="GO:0030414">
    <property type="term" value="F:peptidase inhibitor activity"/>
    <property type="evidence" value="ECO:0007669"/>
    <property type="project" value="InterPro"/>
</dbReference>
<sequence>MAVPDITVSAEHRWPVFLGTRKLSSSLPEGSWAAISHLPAIVTMRCFISLALSLLALEVALAQHPLEQVINSVLCAEASSGEKTGCSNCLTNAECAQNTLCCSSSCGAICKTPVNADVPKAGHCPWNPVHMLPAGPCLEKSSCSRDSECTGNMKCCRDGCVMKCKNPQAGVTSPSLFSKNLHSWIQREHNTFYLLLIKIHLALCLCLSVLSS</sequence>
<dbReference type="SUPFAM" id="SSF57256">
    <property type="entry name" value="Elafin-like"/>
    <property type="match status" value="1"/>
</dbReference>
<evidence type="ECO:0000313" key="3">
    <source>
        <dbReference type="Proteomes" id="UP000030759"/>
    </source>
</evidence>
<name>A0A061IP18_CRIGR</name>
<dbReference type="SMART" id="SM00217">
    <property type="entry name" value="WAP"/>
    <property type="match status" value="1"/>
</dbReference>